<protein>
    <submittedName>
        <fullName evidence="1">Uncharacterized protein</fullName>
    </submittedName>
</protein>
<evidence type="ECO:0000313" key="1">
    <source>
        <dbReference type="EMBL" id="KAI3786758.1"/>
    </source>
</evidence>
<reference evidence="1 2" key="2">
    <citation type="journal article" date="2022" name="Mol. Ecol. Resour.">
        <title>The genomes of chicory, endive, great burdock and yacon provide insights into Asteraceae paleo-polyploidization history and plant inulin production.</title>
        <authorList>
            <person name="Fan W."/>
            <person name="Wang S."/>
            <person name="Wang H."/>
            <person name="Wang A."/>
            <person name="Jiang F."/>
            <person name="Liu H."/>
            <person name="Zhao H."/>
            <person name="Xu D."/>
            <person name="Zhang Y."/>
        </authorList>
    </citation>
    <scope>NUCLEOTIDE SEQUENCE [LARGE SCALE GENOMIC DNA]</scope>
    <source>
        <strain evidence="2">cv. Yunnan</strain>
        <tissue evidence="1">Leaves</tissue>
    </source>
</reference>
<accession>A0ACB9GT83</accession>
<organism evidence="1 2">
    <name type="scientific">Smallanthus sonchifolius</name>
    <dbReference type="NCBI Taxonomy" id="185202"/>
    <lineage>
        <taxon>Eukaryota</taxon>
        <taxon>Viridiplantae</taxon>
        <taxon>Streptophyta</taxon>
        <taxon>Embryophyta</taxon>
        <taxon>Tracheophyta</taxon>
        <taxon>Spermatophyta</taxon>
        <taxon>Magnoliopsida</taxon>
        <taxon>eudicotyledons</taxon>
        <taxon>Gunneridae</taxon>
        <taxon>Pentapetalae</taxon>
        <taxon>asterids</taxon>
        <taxon>campanulids</taxon>
        <taxon>Asterales</taxon>
        <taxon>Asteraceae</taxon>
        <taxon>Asteroideae</taxon>
        <taxon>Heliantheae alliance</taxon>
        <taxon>Millerieae</taxon>
        <taxon>Smallanthus</taxon>
    </lineage>
</organism>
<gene>
    <name evidence="1" type="ORF">L1987_40696</name>
</gene>
<sequence>MRRGYDDPLGLYSTTKKESLDFEREDDCRAGLGSPSHQLIDCGVGTGSCLRLKCRRPFVSGTVSSVRVGELTGYGYGLSLRLIKPLWEFMGNVGGFRGRRILAWERCYSDWCACICKSVWFGALHIEGGLRAKVLDEAHKSRYFIHPGTPKIYQDLKKDYWWPGMKFNIMKYVAKCLTCSLVKAEHQKPYGRMQHLDIPEWKWEHITMDFITKLPRTTKGYDTFG</sequence>
<dbReference type="Proteomes" id="UP001056120">
    <property type="component" value="Linkage Group LG13"/>
</dbReference>
<keyword evidence="2" id="KW-1185">Reference proteome</keyword>
<evidence type="ECO:0000313" key="2">
    <source>
        <dbReference type="Proteomes" id="UP001056120"/>
    </source>
</evidence>
<dbReference type="EMBL" id="CM042030">
    <property type="protein sequence ID" value="KAI3786758.1"/>
    <property type="molecule type" value="Genomic_DNA"/>
</dbReference>
<proteinExistence type="predicted"/>
<name>A0ACB9GT83_9ASTR</name>
<comment type="caution">
    <text evidence="1">The sequence shown here is derived from an EMBL/GenBank/DDBJ whole genome shotgun (WGS) entry which is preliminary data.</text>
</comment>
<reference evidence="2" key="1">
    <citation type="journal article" date="2022" name="Mol. Ecol. Resour.">
        <title>The genomes of chicory, endive, great burdock and yacon provide insights into Asteraceae palaeo-polyploidization history and plant inulin production.</title>
        <authorList>
            <person name="Fan W."/>
            <person name="Wang S."/>
            <person name="Wang H."/>
            <person name="Wang A."/>
            <person name="Jiang F."/>
            <person name="Liu H."/>
            <person name="Zhao H."/>
            <person name="Xu D."/>
            <person name="Zhang Y."/>
        </authorList>
    </citation>
    <scope>NUCLEOTIDE SEQUENCE [LARGE SCALE GENOMIC DNA]</scope>
    <source>
        <strain evidence="2">cv. Yunnan</strain>
    </source>
</reference>